<organism evidence="6 7">
    <name type="scientific">Nocardioides piscis</name>
    <dbReference type="NCBI Taxonomy" id="2714938"/>
    <lineage>
        <taxon>Bacteria</taxon>
        <taxon>Bacillati</taxon>
        <taxon>Actinomycetota</taxon>
        <taxon>Actinomycetes</taxon>
        <taxon>Propionibacteriales</taxon>
        <taxon>Nocardioidaceae</taxon>
        <taxon>Nocardioides</taxon>
    </lineage>
</organism>
<evidence type="ECO:0000313" key="7">
    <source>
        <dbReference type="Proteomes" id="UP000502035"/>
    </source>
</evidence>
<dbReference type="InterPro" id="IPR012337">
    <property type="entry name" value="RNaseH-like_sf"/>
</dbReference>
<protein>
    <recommendedName>
        <fullName evidence="5">Exonuclease domain-containing protein</fullName>
    </recommendedName>
</protein>
<dbReference type="KEGG" id="npi:G7071_03200"/>
<dbReference type="Pfam" id="PF00929">
    <property type="entry name" value="RNase_T"/>
    <property type="match status" value="1"/>
</dbReference>
<dbReference type="RefSeq" id="WP_166314832.1">
    <property type="nucleotide sequence ID" value="NZ_CP049866.1"/>
</dbReference>
<reference evidence="6 7" key="1">
    <citation type="submission" date="2020-03" db="EMBL/GenBank/DDBJ databases">
        <title>Nocardioides sp. nov., isolated from fish.</title>
        <authorList>
            <person name="Hyun D.-W."/>
            <person name="Bae J.-W."/>
        </authorList>
    </citation>
    <scope>NUCLEOTIDE SEQUENCE [LARGE SCALE GENOMIC DNA]</scope>
    <source>
        <strain evidence="6 7">HDW12A</strain>
    </source>
</reference>
<dbReference type="EMBL" id="CP049866">
    <property type="protein sequence ID" value="QIK74584.1"/>
    <property type="molecule type" value="Genomic_DNA"/>
</dbReference>
<dbReference type="SUPFAM" id="SSF53098">
    <property type="entry name" value="Ribonuclease H-like"/>
    <property type="match status" value="1"/>
</dbReference>
<dbReference type="CDD" id="cd06127">
    <property type="entry name" value="DEDDh"/>
    <property type="match status" value="1"/>
</dbReference>
<evidence type="ECO:0000256" key="3">
    <source>
        <dbReference type="ARBA" id="ARBA00022839"/>
    </source>
</evidence>
<dbReference type="PANTHER" id="PTHR30231">
    <property type="entry name" value="DNA POLYMERASE III SUBUNIT EPSILON"/>
    <property type="match status" value="1"/>
</dbReference>
<keyword evidence="1" id="KW-0540">Nuclease</keyword>
<dbReference type="Gene3D" id="3.30.420.10">
    <property type="entry name" value="Ribonuclease H-like superfamily/Ribonuclease H"/>
    <property type="match status" value="1"/>
</dbReference>
<dbReference type="PANTHER" id="PTHR30231:SF4">
    <property type="entry name" value="PROTEIN NEN2"/>
    <property type="match status" value="1"/>
</dbReference>
<dbReference type="GO" id="GO:0008408">
    <property type="term" value="F:3'-5' exonuclease activity"/>
    <property type="evidence" value="ECO:0007669"/>
    <property type="project" value="TreeGrafter"/>
</dbReference>
<dbReference type="InterPro" id="IPR013520">
    <property type="entry name" value="Ribonucl_H"/>
</dbReference>
<evidence type="ECO:0000259" key="5">
    <source>
        <dbReference type="Pfam" id="PF00929"/>
    </source>
</evidence>
<feature type="region of interest" description="Disordered" evidence="4">
    <location>
        <begin position="9"/>
        <end position="33"/>
    </location>
</feature>
<evidence type="ECO:0000256" key="4">
    <source>
        <dbReference type="SAM" id="MobiDB-lite"/>
    </source>
</evidence>
<keyword evidence="2" id="KW-0378">Hydrolase</keyword>
<evidence type="ECO:0000313" key="6">
    <source>
        <dbReference type="EMBL" id="QIK74584.1"/>
    </source>
</evidence>
<gene>
    <name evidence="6" type="ORF">G7071_03200</name>
</gene>
<evidence type="ECO:0000256" key="2">
    <source>
        <dbReference type="ARBA" id="ARBA00022801"/>
    </source>
</evidence>
<proteinExistence type="predicted"/>
<name>A0A6G7YCF1_9ACTN</name>
<evidence type="ECO:0000256" key="1">
    <source>
        <dbReference type="ARBA" id="ARBA00022722"/>
    </source>
</evidence>
<dbReference type="Proteomes" id="UP000502035">
    <property type="component" value="Chromosome"/>
</dbReference>
<feature type="compositionally biased region" description="Low complexity" evidence="4">
    <location>
        <begin position="17"/>
        <end position="26"/>
    </location>
</feature>
<dbReference type="AlphaFoldDB" id="A0A6G7YCF1"/>
<accession>A0A6G7YCF1</accession>
<dbReference type="GO" id="GO:0005829">
    <property type="term" value="C:cytosol"/>
    <property type="evidence" value="ECO:0007669"/>
    <property type="project" value="TreeGrafter"/>
</dbReference>
<feature type="domain" description="Exonuclease" evidence="5">
    <location>
        <begin position="43"/>
        <end position="137"/>
    </location>
</feature>
<keyword evidence="7" id="KW-1185">Reference proteome</keyword>
<dbReference type="InterPro" id="IPR036397">
    <property type="entry name" value="RNaseH_sf"/>
</dbReference>
<sequence>MRLPFLRHRRSDPGHYPAGPLRELAAAPPPRETTPVSQVGFLALDIETTGLDPRADHLLSVGWVPVVDGRVLLSEARELRVRPPGDVDVGSSATLHRLTDDVVSDAAPLADVLPRLFAAMHGRVLLAHHAPIEVEFLGDATLSTYGARPR</sequence>
<keyword evidence="3" id="KW-0269">Exonuclease</keyword>
<dbReference type="GO" id="GO:0003676">
    <property type="term" value="F:nucleic acid binding"/>
    <property type="evidence" value="ECO:0007669"/>
    <property type="project" value="InterPro"/>
</dbReference>